<dbReference type="EMBL" id="SBIP01000004">
    <property type="protein sequence ID" value="RWX76124.1"/>
    <property type="molecule type" value="Genomic_DNA"/>
</dbReference>
<reference evidence="4 5" key="1">
    <citation type="submission" date="2019-01" db="EMBL/GenBank/DDBJ databases">
        <title>The draft genome of Rhizobium sp. 24NR.</title>
        <authorList>
            <person name="Liu L."/>
            <person name="Liang L."/>
            <person name="Shi S."/>
            <person name="Xu L."/>
            <person name="Wang X."/>
            <person name="Li L."/>
            <person name="Zhang X."/>
        </authorList>
    </citation>
    <scope>NUCLEOTIDE SEQUENCE [LARGE SCALE GENOMIC DNA]</scope>
    <source>
        <strain evidence="4 5">24NR</strain>
    </source>
</reference>
<name>A0A3S3RF76_9HYPH</name>
<sequence>MRALTTLLALALLILSTLPSFAAETFKTPQALIKALYAYDIEETAADAPSPYQPFFSRGLNRLFQKDRDSTGDGEVGAVDFDPVISGQDGEAKGVTMSPPILLDDTAELEVSFRNGSEKVTLYYTLKREGGGWKVDDIANQQGEYPWSLRDLLGGQ</sequence>
<protein>
    <submittedName>
        <fullName evidence="4">DUF3828 domain-containing protein</fullName>
    </submittedName>
</protein>
<dbReference type="OrthoDB" id="7174015at2"/>
<gene>
    <name evidence="4" type="ORF">EPK99_17855</name>
</gene>
<evidence type="ECO:0000256" key="2">
    <source>
        <dbReference type="SAM" id="SignalP"/>
    </source>
</evidence>
<evidence type="ECO:0000313" key="5">
    <source>
        <dbReference type="Proteomes" id="UP000287687"/>
    </source>
</evidence>
<dbReference type="RefSeq" id="WP_128445002.1">
    <property type="nucleotide sequence ID" value="NZ_SBIP01000004.1"/>
</dbReference>
<feature type="chain" id="PRO_5018714473" evidence="2">
    <location>
        <begin position="23"/>
        <end position="156"/>
    </location>
</feature>
<organism evidence="4 5">
    <name type="scientific">Neorhizobium lilium</name>
    <dbReference type="NCBI Taxonomy" id="2503024"/>
    <lineage>
        <taxon>Bacteria</taxon>
        <taxon>Pseudomonadati</taxon>
        <taxon>Pseudomonadota</taxon>
        <taxon>Alphaproteobacteria</taxon>
        <taxon>Hyphomicrobiales</taxon>
        <taxon>Rhizobiaceae</taxon>
        <taxon>Rhizobium/Agrobacterium group</taxon>
        <taxon>Neorhizobium</taxon>
    </lineage>
</organism>
<dbReference type="Gene3D" id="3.10.450.50">
    <property type="match status" value="1"/>
</dbReference>
<feature type="region of interest" description="Disordered" evidence="1">
    <location>
        <begin position="74"/>
        <end position="98"/>
    </location>
</feature>
<evidence type="ECO:0000313" key="4">
    <source>
        <dbReference type="EMBL" id="RWX76124.1"/>
    </source>
</evidence>
<dbReference type="Proteomes" id="UP000287687">
    <property type="component" value="Unassembled WGS sequence"/>
</dbReference>
<feature type="domain" description="DUF3828" evidence="3">
    <location>
        <begin position="32"/>
        <end position="141"/>
    </location>
</feature>
<dbReference type="Pfam" id="PF12883">
    <property type="entry name" value="DUF3828"/>
    <property type="match status" value="1"/>
</dbReference>
<evidence type="ECO:0000259" key="3">
    <source>
        <dbReference type="Pfam" id="PF12883"/>
    </source>
</evidence>
<accession>A0A3S3RF76</accession>
<dbReference type="AlphaFoldDB" id="A0A3S3RF76"/>
<feature type="signal peptide" evidence="2">
    <location>
        <begin position="1"/>
        <end position="22"/>
    </location>
</feature>
<keyword evidence="5" id="KW-1185">Reference proteome</keyword>
<dbReference type="InterPro" id="IPR024289">
    <property type="entry name" value="DUF3828"/>
</dbReference>
<comment type="caution">
    <text evidence="4">The sequence shown here is derived from an EMBL/GenBank/DDBJ whole genome shotgun (WGS) entry which is preliminary data.</text>
</comment>
<keyword evidence="2" id="KW-0732">Signal</keyword>
<evidence type="ECO:0000256" key="1">
    <source>
        <dbReference type="SAM" id="MobiDB-lite"/>
    </source>
</evidence>
<proteinExistence type="predicted"/>